<feature type="transmembrane region" description="Helical" evidence="1">
    <location>
        <begin position="50"/>
        <end position="69"/>
    </location>
</feature>
<feature type="transmembrane region" description="Helical" evidence="1">
    <location>
        <begin position="76"/>
        <end position="97"/>
    </location>
</feature>
<dbReference type="EMBL" id="HBGI01001937">
    <property type="protein sequence ID" value="CAD9239529.1"/>
    <property type="molecule type" value="Transcribed_RNA"/>
</dbReference>
<sequence length="158" mass="16912">MVSYIKVAVENTRVVFAMLMVTLGLSQMIGRDFPRGFAALFDAVVGSGGAAARAVHAAASTAMVLCGAAMYTREELLAIAILWLLFLVLTTAASLSASFVAPRAAIYETRLFCATMFLALSAQFFCVFTLAVRRKAKELRRQRTATLATAAAAAPPRR</sequence>
<accession>A0A7S1TKG9</accession>
<feature type="transmembrane region" description="Helical" evidence="1">
    <location>
        <begin position="109"/>
        <end position="132"/>
    </location>
</feature>
<proteinExistence type="predicted"/>
<evidence type="ECO:0000256" key="1">
    <source>
        <dbReference type="SAM" id="Phobius"/>
    </source>
</evidence>
<keyword evidence="1" id="KW-0472">Membrane</keyword>
<organism evidence="2">
    <name type="scientific">Erythrolobus australicus</name>
    <dbReference type="NCBI Taxonomy" id="1077150"/>
    <lineage>
        <taxon>Eukaryota</taxon>
        <taxon>Rhodophyta</taxon>
        <taxon>Bangiophyceae</taxon>
        <taxon>Porphyridiales</taxon>
        <taxon>Porphyridiaceae</taxon>
        <taxon>Erythrolobus</taxon>
    </lineage>
</organism>
<protein>
    <submittedName>
        <fullName evidence="2">Uncharacterized protein</fullName>
    </submittedName>
</protein>
<keyword evidence="1" id="KW-1133">Transmembrane helix</keyword>
<gene>
    <name evidence="2" type="ORF">EAUS1353_LOCUS1267</name>
</gene>
<feature type="transmembrane region" description="Helical" evidence="1">
    <location>
        <begin position="12"/>
        <end position="30"/>
    </location>
</feature>
<keyword evidence="1" id="KW-0812">Transmembrane</keyword>
<dbReference type="AlphaFoldDB" id="A0A7S1TKG9"/>
<evidence type="ECO:0000313" key="2">
    <source>
        <dbReference type="EMBL" id="CAD9239529.1"/>
    </source>
</evidence>
<name>A0A7S1TKG9_9RHOD</name>
<reference evidence="2" key="1">
    <citation type="submission" date="2021-01" db="EMBL/GenBank/DDBJ databases">
        <authorList>
            <person name="Corre E."/>
            <person name="Pelletier E."/>
            <person name="Niang G."/>
            <person name="Scheremetjew M."/>
            <person name="Finn R."/>
            <person name="Kale V."/>
            <person name="Holt S."/>
            <person name="Cochrane G."/>
            <person name="Meng A."/>
            <person name="Brown T."/>
            <person name="Cohen L."/>
        </authorList>
    </citation>
    <scope>NUCLEOTIDE SEQUENCE</scope>
    <source>
        <strain evidence="2">CCMP3124</strain>
    </source>
</reference>